<feature type="region of interest" description="Disordered" evidence="5">
    <location>
        <begin position="1"/>
        <end position="66"/>
    </location>
</feature>
<dbReference type="Pfam" id="PF13515">
    <property type="entry name" value="FUSC_2"/>
    <property type="match status" value="1"/>
</dbReference>
<dbReference type="EMBL" id="JAGPYM010000001">
    <property type="protein sequence ID" value="KAH6899671.1"/>
    <property type="molecule type" value="Genomic_DNA"/>
</dbReference>
<reference evidence="8 9" key="1">
    <citation type="journal article" date="2021" name="Nat. Commun.">
        <title>Genetic determinants of endophytism in the Arabidopsis root mycobiome.</title>
        <authorList>
            <person name="Mesny F."/>
            <person name="Miyauchi S."/>
            <person name="Thiergart T."/>
            <person name="Pickel B."/>
            <person name="Atanasova L."/>
            <person name="Karlsson M."/>
            <person name="Huettel B."/>
            <person name="Barry K.W."/>
            <person name="Haridas S."/>
            <person name="Chen C."/>
            <person name="Bauer D."/>
            <person name="Andreopoulos W."/>
            <person name="Pangilinan J."/>
            <person name="LaButti K."/>
            <person name="Riley R."/>
            <person name="Lipzen A."/>
            <person name="Clum A."/>
            <person name="Drula E."/>
            <person name="Henrissat B."/>
            <person name="Kohler A."/>
            <person name="Grigoriev I.V."/>
            <person name="Martin F.M."/>
            <person name="Hacquard S."/>
        </authorList>
    </citation>
    <scope>NUCLEOTIDE SEQUENCE [LARGE SCALE GENOMIC DNA]</scope>
    <source>
        <strain evidence="8 9">MPI-CAGE-CH-0241</strain>
    </source>
</reference>
<comment type="caution">
    <text evidence="8">The sequence shown here is derived from an EMBL/GenBank/DDBJ whole genome shotgun (WGS) entry which is preliminary data.</text>
</comment>
<dbReference type="GO" id="GO:0016020">
    <property type="term" value="C:membrane"/>
    <property type="evidence" value="ECO:0007669"/>
    <property type="project" value="UniProtKB-SubCell"/>
</dbReference>
<evidence type="ECO:0000256" key="6">
    <source>
        <dbReference type="SAM" id="Phobius"/>
    </source>
</evidence>
<feature type="compositionally biased region" description="Polar residues" evidence="5">
    <location>
        <begin position="48"/>
        <end position="66"/>
    </location>
</feature>
<feature type="transmembrane region" description="Helical" evidence="6">
    <location>
        <begin position="213"/>
        <end position="230"/>
    </location>
</feature>
<feature type="transmembrane region" description="Helical" evidence="6">
    <location>
        <begin position="183"/>
        <end position="206"/>
    </location>
</feature>
<feature type="compositionally biased region" description="Polar residues" evidence="5">
    <location>
        <begin position="1"/>
        <end position="10"/>
    </location>
</feature>
<feature type="transmembrane region" description="Helical" evidence="6">
    <location>
        <begin position="742"/>
        <end position="760"/>
    </location>
</feature>
<evidence type="ECO:0000313" key="8">
    <source>
        <dbReference type="EMBL" id="KAH6899671.1"/>
    </source>
</evidence>
<feature type="transmembrane region" description="Helical" evidence="6">
    <location>
        <begin position="767"/>
        <end position="786"/>
    </location>
</feature>
<dbReference type="PANTHER" id="PTHR47804">
    <property type="entry name" value="60S RIBOSOMAL PROTEIN L19"/>
    <property type="match status" value="1"/>
</dbReference>
<feature type="transmembrane region" description="Helical" evidence="6">
    <location>
        <begin position="250"/>
        <end position="271"/>
    </location>
</feature>
<dbReference type="InterPro" id="IPR049453">
    <property type="entry name" value="Memb_transporter_dom"/>
</dbReference>
<proteinExistence type="predicted"/>
<comment type="subcellular location">
    <subcellularLocation>
        <location evidence="1">Membrane</location>
        <topology evidence="1">Multi-pass membrane protein</topology>
    </subcellularLocation>
</comment>
<gene>
    <name evidence="8" type="ORF">B0T10DRAFT_468372</name>
</gene>
<keyword evidence="4 6" id="KW-0472">Membrane</keyword>
<feature type="transmembrane region" description="Helical" evidence="6">
    <location>
        <begin position="663"/>
        <end position="684"/>
    </location>
</feature>
<dbReference type="PANTHER" id="PTHR47804:SF1">
    <property type="entry name" value="DUF2421 DOMAIN-CONTAINING PROTEIN"/>
    <property type="match status" value="1"/>
</dbReference>
<evidence type="ECO:0000256" key="3">
    <source>
        <dbReference type="ARBA" id="ARBA00022989"/>
    </source>
</evidence>
<evidence type="ECO:0000256" key="4">
    <source>
        <dbReference type="ARBA" id="ARBA00023136"/>
    </source>
</evidence>
<dbReference type="InterPro" id="IPR052430">
    <property type="entry name" value="IVT-Associated"/>
</dbReference>
<evidence type="ECO:0000313" key="9">
    <source>
        <dbReference type="Proteomes" id="UP000777438"/>
    </source>
</evidence>
<dbReference type="OrthoDB" id="68611at2759"/>
<feature type="region of interest" description="Disordered" evidence="5">
    <location>
        <begin position="419"/>
        <end position="445"/>
    </location>
</feature>
<dbReference type="Proteomes" id="UP000777438">
    <property type="component" value="Unassembled WGS sequence"/>
</dbReference>
<keyword evidence="9" id="KW-1185">Reference proteome</keyword>
<feature type="compositionally biased region" description="Basic and acidic residues" evidence="5">
    <location>
        <begin position="426"/>
        <end position="436"/>
    </location>
</feature>
<feature type="transmembrane region" description="Helical" evidence="6">
    <location>
        <begin position="152"/>
        <end position="177"/>
    </location>
</feature>
<protein>
    <submittedName>
        <fullName evidence="8">Fusaric acid resistance protein-like-domain-containing protein</fullName>
    </submittedName>
</protein>
<feature type="transmembrane region" description="Helical" evidence="6">
    <location>
        <begin position="806"/>
        <end position="829"/>
    </location>
</feature>
<evidence type="ECO:0000256" key="5">
    <source>
        <dbReference type="SAM" id="MobiDB-lite"/>
    </source>
</evidence>
<keyword evidence="3 6" id="KW-1133">Transmembrane helix</keyword>
<accession>A0A9P9ATB3</accession>
<feature type="domain" description="Integral membrane bound transporter" evidence="7">
    <location>
        <begin position="688"/>
        <end position="824"/>
    </location>
</feature>
<keyword evidence="2 6" id="KW-0812">Transmembrane</keyword>
<evidence type="ECO:0000256" key="1">
    <source>
        <dbReference type="ARBA" id="ARBA00004141"/>
    </source>
</evidence>
<evidence type="ECO:0000256" key="2">
    <source>
        <dbReference type="ARBA" id="ARBA00022692"/>
    </source>
</evidence>
<sequence length="1055" mass="117058">MSSLASSSTAAWPPNKRPSQRSKLKNGTFIIPRTGERSRQEFSLRAAPNSNITPTSHPQPEYRSLNSAESHKERLEIITNNTKVTALLSWAWLQSEEGHGVLKCTLAYLLGSMGTFFPPLSNFLGNRDGKHITATLTVYFHPARSVGSMLEAVVIAIVAIIYAVLVSLLSMTIAVIFRTQLGITAAAHALILVVCIGFGLGFVGWVKQRLNNPLVNVGTTLCSIAIISIITKEEAVHGGYFDDDKIVQVLKMLVIGISFTVGVNVLVWNVSARRVLRKSAMAGAASLGDKVSSITEGFLSGTEDEVWSSDYSRVSAKYNSAYAKMTSVIREAKFEHYFLGREAIYALDRRLVRSIEGLSQAIGGLRSSLENQFTLLREVPSFAQGQDAISPTSSMISPGMNRAISAFFENSVSGLSVIDESGESEEERRMNTRNKSDSALNSEAPMQSPSDIFAVFIELLGPSIKSLAHTLAEILREPAFGEDPNADFTVNEQLRDSLRDALNLYNSARAGSLQELYRVIELGRARSKEIQADIEEVAAACGHFSFSLQAVAEETDAYLDVLEDLKYTTESCKRSWSWLHIWERISFRGSKKQQPDPERESLIPKEPPVKRLRKSQVLKGIPDTMVQRRDTFSWDAAPQANKVKRNFSERILKMSRFLVRDDILFGIKVGIGALLWAMLAFIPSTRPIYQKWRGEWGLLSFMIVAGMTTGAANTTGTARFKGTLVGAACAVASWTLSQGEAIPLVILGGIVALCNFYWILAIKNAPLGRIALLAYNVSTLYAYSISQEVDDDDDDEGGSNPLIFDIAFHRVVSVTLGILWGVVFCRLLWPISGRRKFREGLSVLYLQMGLIWKRGPLTVSLHSNNTMDYMREGEQAALQRYAFKLNALRTAAKSEFELRGPFPDAAYTRIMRSTKHILDGFYAMRLITQKRSSLSVGERALLEFTSSERIRLCERLCHVFQVLASCIMLEYPLTDAIPTVENNKDRLLGKIHQFRKEHTGAELGGNGVVYVEEKDYALLYAYTLVTLQVAAELNKVKHEVEGLFGVLHEESLLLE</sequence>
<dbReference type="AlphaFoldDB" id="A0A9P9ATB3"/>
<name>A0A9P9ATB3_9HYPO</name>
<organism evidence="8 9">
    <name type="scientific">Thelonectria olida</name>
    <dbReference type="NCBI Taxonomy" id="1576542"/>
    <lineage>
        <taxon>Eukaryota</taxon>
        <taxon>Fungi</taxon>
        <taxon>Dikarya</taxon>
        <taxon>Ascomycota</taxon>
        <taxon>Pezizomycotina</taxon>
        <taxon>Sordariomycetes</taxon>
        <taxon>Hypocreomycetidae</taxon>
        <taxon>Hypocreales</taxon>
        <taxon>Nectriaceae</taxon>
        <taxon>Thelonectria</taxon>
    </lineage>
</organism>
<evidence type="ECO:0000259" key="7">
    <source>
        <dbReference type="Pfam" id="PF13515"/>
    </source>
</evidence>